<evidence type="ECO:0000313" key="9">
    <source>
        <dbReference type="EnsemblMetazoa" id="CLYHEMP026008.1"/>
    </source>
</evidence>
<dbReference type="GO" id="GO:0005634">
    <property type="term" value="C:nucleus"/>
    <property type="evidence" value="ECO:0007669"/>
    <property type="project" value="TreeGrafter"/>
</dbReference>
<dbReference type="RefSeq" id="XP_066928022.1">
    <property type="nucleotide sequence ID" value="XM_067071921.1"/>
</dbReference>
<dbReference type="GO" id="GO:0003723">
    <property type="term" value="F:RNA binding"/>
    <property type="evidence" value="ECO:0007669"/>
    <property type="project" value="UniProtKB-UniRule"/>
</dbReference>
<dbReference type="SUPFAM" id="SSF63748">
    <property type="entry name" value="Tudor/PWWP/MBT"/>
    <property type="match status" value="1"/>
</dbReference>
<dbReference type="PANTHER" id="PTHR12302">
    <property type="entry name" value="EBNA2 BINDING PROTEIN P100"/>
    <property type="match status" value="1"/>
</dbReference>
<accession>A0A7M5XMY3</accession>
<dbReference type="InterPro" id="IPR047386">
    <property type="entry name" value="Tudor_TDRD11"/>
</dbReference>
<dbReference type="PANTHER" id="PTHR12302:SF2">
    <property type="entry name" value="STAPHYLOCOCCAL NUCLEASE DOMAIN-CONTAINING PROTEIN 1"/>
    <property type="match status" value="1"/>
</dbReference>
<dbReference type="PROSITE" id="PS50304">
    <property type="entry name" value="TUDOR"/>
    <property type="match status" value="1"/>
</dbReference>
<feature type="coiled-coil region" evidence="6">
    <location>
        <begin position="852"/>
        <end position="879"/>
    </location>
</feature>
<dbReference type="GO" id="GO:0031332">
    <property type="term" value="C:RNAi effector complex"/>
    <property type="evidence" value="ECO:0007669"/>
    <property type="project" value="InterPro"/>
</dbReference>
<dbReference type="CDD" id="cd20433">
    <property type="entry name" value="Tudor_TDRD11"/>
    <property type="match status" value="1"/>
</dbReference>
<sequence length="896" mass="101235">MAQQPSMQKGIVKQILSGDNVIIRGQPKGGPPPERQLALSNIVAPRLARRAAGESPETKDEPCAWECREYLRTRLIGKEVQFCIEYKVPGSGKEYGCIFYKRDGEWKNITEELVAEGLVEVRRGGIKPSDDQNNLNQLEDAAKAAKKGKWADDTKDRVRNVQWTFESPRNFVDQKKGKPINAIIEMVRDGSTVRAFLLPNFEYVTVMLTGIKCPTSRRDENNKETFEPFAQEAKYFTDCRLLQREIQIILEGVSSSATQNFLGSIIHPAGNIAELLLKEGFAKCVDWSMGVLTSGHEKYRQSERSAKEKKMRMWKDFVASSQPVLSIKEKDFNGKVVEVVNGDAIMVKVGQDVKKIFFSSLRPPRAQPKDDGVVENGPSRDAKRGRPLYDIPYMFEAREFLRKKLIGKKVHVRIDYIKPASDGYPERQCATVTISDINIAEALISKGLATCLRHRQDDDQRSSAYDELLAAENRAQKNAKGLHSNKEAPVHRIADLSGDVSKSRQFLPFLQRAGRSTAVVEFCASGSRFRLYLPKETCLLTFLLAGISCPRMKAFTPSGTQISEDEPMGSEAFRFSKEMALQREVEVQVDSIDKGGNFIGWVFVDNVNVSLALVENGLAKMHFTAERSAYFKELEMAEDKAKAKKIGVWKDFVEEVKETTVVIEDTERKTNYKKVIVTEITSGATFWAQTLDNASQFEQMQQQLRQDLTDNPPLPGSLTPRRGDLVAAVFDVDNLWYRARIEKIEKDKVHALFVDYGNRDVVNATKLASLPAQFVTYPAQAREYTLACVKVPNDEEHVYELMQSFAKEAINREFSLNTEYKIGGQEFVTLSNPESKQDIGSALISNGVLLAEKRREKRLQKLISEYNQAQERARKNRVNLWRYGDFTEDDAPEFGA</sequence>
<reference evidence="9" key="1">
    <citation type="submission" date="2021-01" db="UniProtKB">
        <authorList>
            <consortium name="EnsemblMetazoa"/>
        </authorList>
    </citation>
    <scope>IDENTIFICATION</scope>
</reference>
<protein>
    <recommendedName>
        <fullName evidence="2">Staphylococcal nuclease domain-containing protein 1</fullName>
    </recommendedName>
</protein>
<evidence type="ECO:0000259" key="7">
    <source>
        <dbReference type="PROSITE" id="PS50304"/>
    </source>
</evidence>
<dbReference type="Pfam" id="PF00565">
    <property type="entry name" value="SNase"/>
    <property type="match status" value="4"/>
</dbReference>
<dbReference type="FunFam" id="2.40.50.90:FF:000003">
    <property type="entry name" value="Staphylococcal nuclease domain-containing protein"/>
    <property type="match status" value="1"/>
</dbReference>
<evidence type="ECO:0000256" key="1">
    <source>
        <dbReference type="ARBA" id="ARBA00004496"/>
    </source>
</evidence>
<feature type="domain" description="TNase-like" evidence="8">
    <location>
        <begin position="330"/>
        <end position="651"/>
    </location>
</feature>
<name>A0A7M5XMY3_9CNID</name>
<evidence type="ECO:0000256" key="4">
    <source>
        <dbReference type="ARBA" id="ARBA00022737"/>
    </source>
</evidence>
<dbReference type="InterPro" id="IPR016685">
    <property type="entry name" value="Silence_cplx_Nase-comp_TudorSN"/>
</dbReference>
<organism evidence="9 10">
    <name type="scientific">Clytia hemisphaerica</name>
    <dbReference type="NCBI Taxonomy" id="252671"/>
    <lineage>
        <taxon>Eukaryota</taxon>
        <taxon>Metazoa</taxon>
        <taxon>Cnidaria</taxon>
        <taxon>Hydrozoa</taxon>
        <taxon>Hydroidolina</taxon>
        <taxon>Leptothecata</taxon>
        <taxon>Obeliida</taxon>
        <taxon>Clytiidae</taxon>
        <taxon>Clytia</taxon>
    </lineage>
</organism>
<evidence type="ECO:0000256" key="5">
    <source>
        <dbReference type="PIRNR" id="PIRNR017179"/>
    </source>
</evidence>
<dbReference type="EnsemblMetazoa" id="CLYHEMT026008.1">
    <property type="protein sequence ID" value="CLYHEMP026008.1"/>
    <property type="gene ID" value="CLYHEMG026008"/>
</dbReference>
<dbReference type="AlphaFoldDB" id="A0A7M5XMY3"/>
<evidence type="ECO:0000256" key="2">
    <source>
        <dbReference type="ARBA" id="ARBA00017230"/>
    </source>
</evidence>
<dbReference type="CDD" id="cd00175">
    <property type="entry name" value="SNc"/>
    <property type="match status" value="2"/>
</dbReference>
<keyword evidence="4" id="KW-0677">Repeat</keyword>
<feature type="domain" description="TNase-like" evidence="8">
    <location>
        <begin position="6"/>
        <end position="152"/>
    </location>
</feature>
<dbReference type="GO" id="GO:0006402">
    <property type="term" value="P:mRNA catabolic process"/>
    <property type="evidence" value="ECO:0007669"/>
    <property type="project" value="UniProtKB-UniRule"/>
</dbReference>
<dbReference type="PROSITE" id="PS50830">
    <property type="entry name" value="TNASE_3"/>
    <property type="match status" value="3"/>
</dbReference>
<comment type="subcellular location">
    <subcellularLocation>
        <location evidence="1 5">Cytoplasm</location>
    </subcellularLocation>
</comment>
<dbReference type="FunFam" id="2.40.50.90:FF:000005">
    <property type="entry name" value="Staphylococcal nuclease domain-containing protein"/>
    <property type="match status" value="1"/>
</dbReference>
<dbReference type="Gene3D" id="2.30.30.140">
    <property type="match status" value="1"/>
</dbReference>
<evidence type="ECO:0000256" key="6">
    <source>
        <dbReference type="SAM" id="Coils"/>
    </source>
</evidence>
<feature type="domain" description="TNase-like" evidence="8">
    <location>
        <begin position="178"/>
        <end position="316"/>
    </location>
</feature>
<dbReference type="SMART" id="SM00333">
    <property type="entry name" value="TUDOR"/>
    <property type="match status" value="1"/>
</dbReference>
<dbReference type="GO" id="GO:0031047">
    <property type="term" value="P:regulatory ncRNA-mediated gene silencing"/>
    <property type="evidence" value="ECO:0007669"/>
    <property type="project" value="UniProtKB-UniRule"/>
</dbReference>
<dbReference type="SMART" id="SM00318">
    <property type="entry name" value="SNc"/>
    <property type="match status" value="4"/>
</dbReference>
<dbReference type="PIRSF" id="PIRSF017179">
    <property type="entry name" value="RISC-Tudor-SN"/>
    <property type="match status" value="1"/>
</dbReference>
<dbReference type="InterPro" id="IPR002999">
    <property type="entry name" value="Tudor"/>
</dbReference>
<dbReference type="OrthoDB" id="10023235at2759"/>
<dbReference type="Proteomes" id="UP000594262">
    <property type="component" value="Unplaced"/>
</dbReference>
<dbReference type="InterPro" id="IPR016071">
    <property type="entry name" value="Staphylococal_nuclease_OB-fold"/>
</dbReference>
<keyword evidence="3 5" id="KW-0963">Cytoplasm</keyword>
<dbReference type="FunFam" id="2.30.30.140:FF:000018">
    <property type="entry name" value="Serine/threonine-protein kinase 31"/>
    <property type="match status" value="1"/>
</dbReference>
<dbReference type="FunFam" id="2.40.50.90:FF:000018">
    <property type="entry name" value="Ribonuclease"/>
    <property type="match status" value="1"/>
</dbReference>
<dbReference type="Gene3D" id="2.40.50.90">
    <property type="match status" value="5"/>
</dbReference>
<dbReference type="GO" id="GO:0004518">
    <property type="term" value="F:nuclease activity"/>
    <property type="evidence" value="ECO:0007669"/>
    <property type="project" value="TreeGrafter"/>
</dbReference>
<dbReference type="InterPro" id="IPR035437">
    <property type="entry name" value="SNase_OB-fold_sf"/>
</dbReference>
<feature type="domain" description="Tudor" evidence="7">
    <location>
        <begin position="719"/>
        <end position="777"/>
    </location>
</feature>
<dbReference type="Pfam" id="PF00567">
    <property type="entry name" value="TUDOR"/>
    <property type="match status" value="1"/>
</dbReference>
<dbReference type="GO" id="GO:0005829">
    <property type="term" value="C:cytosol"/>
    <property type="evidence" value="ECO:0007669"/>
    <property type="project" value="UniProtKB-UniRule"/>
</dbReference>
<dbReference type="FunFam" id="2.40.50.90:FF:000001">
    <property type="entry name" value="Staphylococcal nuclease domain-containing protein"/>
    <property type="match status" value="1"/>
</dbReference>
<dbReference type="GeneID" id="136815472"/>
<keyword evidence="6" id="KW-0175">Coiled coil</keyword>
<evidence type="ECO:0000256" key="3">
    <source>
        <dbReference type="ARBA" id="ARBA00022490"/>
    </source>
</evidence>
<evidence type="ECO:0000259" key="8">
    <source>
        <dbReference type="PROSITE" id="PS50830"/>
    </source>
</evidence>
<dbReference type="SUPFAM" id="SSF50199">
    <property type="entry name" value="Staphylococcal nuclease"/>
    <property type="match status" value="5"/>
</dbReference>
<dbReference type="FunFam" id="2.40.50.90:FF:000002">
    <property type="entry name" value="Staphylococcal nuclease domain-containing protein"/>
    <property type="match status" value="1"/>
</dbReference>
<keyword evidence="10" id="KW-1185">Reference proteome</keyword>
<proteinExistence type="predicted"/>
<evidence type="ECO:0000313" key="10">
    <source>
        <dbReference type="Proteomes" id="UP000594262"/>
    </source>
</evidence>